<dbReference type="InterPro" id="IPR000551">
    <property type="entry name" value="MerR-type_HTH_dom"/>
</dbReference>
<dbReference type="PANTHER" id="PTHR30204">
    <property type="entry name" value="REDOX-CYCLING DRUG-SENSING TRANSCRIPTIONAL ACTIVATOR SOXR"/>
    <property type="match status" value="1"/>
</dbReference>
<keyword evidence="1" id="KW-0238">DNA-binding</keyword>
<keyword evidence="4" id="KW-1185">Reference proteome</keyword>
<dbReference type="PANTHER" id="PTHR30204:SF96">
    <property type="entry name" value="CHROMOSOME-ANCHORING PROTEIN RACA"/>
    <property type="match status" value="1"/>
</dbReference>
<evidence type="ECO:0000313" key="3">
    <source>
        <dbReference type="EMBL" id="MDA7025101.1"/>
    </source>
</evidence>
<dbReference type="SMART" id="SM00422">
    <property type="entry name" value="HTH_MERR"/>
    <property type="match status" value="1"/>
</dbReference>
<organism evidence="3 4">
    <name type="scientific">Bacillus changyiensis</name>
    <dbReference type="NCBI Taxonomy" id="3004103"/>
    <lineage>
        <taxon>Bacteria</taxon>
        <taxon>Bacillati</taxon>
        <taxon>Bacillota</taxon>
        <taxon>Bacilli</taxon>
        <taxon>Bacillales</taxon>
        <taxon>Bacillaceae</taxon>
        <taxon>Bacillus</taxon>
    </lineage>
</organism>
<feature type="domain" description="HTH merR-type" evidence="2">
    <location>
        <begin position="4"/>
        <end position="73"/>
    </location>
</feature>
<evidence type="ECO:0000313" key="4">
    <source>
        <dbReference type="Proteomes" id="UP001211894"/>
    </source>
</evidence>
<dbReference type="SUPFAM" id="SSF46955">
    <property type="entry name" value="Putative DNA-binding domain"/>
    <property type="match status" value="1"/>
</dbReference>
<dbReference type="Proteomes" id="UP001211894">
    <property type="component" value="Unassembled WGS sequence"/>
</dbReference>
<gene>
    <name evidence="3" type="ORF">PJ311_00590</name>
</gene>
<proteinExistence type="predicted"/>
<sequence>MIDKYSIGEFSKKTATTIRTLHYYDEIGLLKPSYVSEKGRRYYTNYDFVTLQRILTLKFLGYSLEQIKGFFQEETWDLKDTLSFQKKVMYQRKQQIENVIKALDHALHIIEDYQEIEPSVFITLIHSIQMEHEQKKWLKGFIDGDLVEEMFDIPENKQLEIEKKWVEISIELKRLCNLDPEDERVQNLIDEMMTIVNDLTGDDLTFVQEIAEKDVEDDTWLFHYHSPFSAEEEEWLARALNFYLEKKGVSLTDADGTKEPS</sequence>
<dbReference type="InterPro" id="IPR047057">
    <property type="entry name" value="MerR_fam"/>
</dbReference>
<reference evidence="3 4" key="1">
    <citation type="submission" date="2023-01" db="EMBL/GenBank/DDBJ databases">
        <title>Bacillus changyiensis sp. nov., isolated from a coastal deposit.</title>
        <authorList>
            <person name="Xiao G."/>
            <person name="Lai Q."/>
            <person name="Hu Z."/>
            <person name="Shao Z."/>
        </authorList>
    </citation>
    <scope>NUCLEOTIDE SEQUENCE [LARGE SCALE GENOMIC DNA]</scope>
    <source>
        <strain evidence="3 4">CLL-7-23</strain>
    </source>
</reference>
<name>A0ABT4X100_9BACI</name>
<comment type="caution">
    <text evidence="3">The sequence shown here is derived from an EMBL/GenBank/DDBJ whole genome shotgun (WGS) entry which is preliminary data.</text>
</comment>
<dbReference type="RefSeq" id="WP_271338962.1">
    <property type="nucleotide sequence ID" value="NZ_JAQKAB010000001.1"/>
</dbReference>
<dbReference type="EMBL" id="JAQKAB010000001">
    <property type="protein sequence ID" value="MDA7025101.1"/>
    <property type="molecule type" value="Genomic_DNA"/>
</dbReference>
<evidence type="ECO:0000256" key="1">
    <source>
        <dbReference type="ARBA" id="ARBA00023125"/>
    </source>
</evidence>
<dbReference type="PROSITE" id="PS50937">
    <property type="entry name" value="HTH_MERR_2"/>
    <property type="match status" value="1"/>
</dbReference>
<dbReference type="InterPro" id="IPR009061">
    <property type="entry name" value="DNA-bd_dom_put_sf"/>
</dbReference>
<dbReference type="Gene3D" id="1.10.1660.10">
    <property type="match status" value="1"/>
</dbReference>
<dbReference type="CDD" id="cd01106">
    <property type="entry name" value="HTH_TipAL-Mta"/>
    <property type="match status" value="1"/>
</dbReference>
<evidence type="ECO:0000259" key="2">
    <source>
        <dbReference type="PROSITE" id="PS50937"/>
    </source>
</evidence>
<protein>
    <submittedName>
        <fullName evidence="3">MerR family transcriptional regulator</fullName>
    </submittedName>
</protein>
<dbReference type="Gene3D" id="6.10.250.360">
    <property type="match status" value="1"/>
</dbReference>
<accession>A0ABT4X100</accession>
<dbReference type="Pfam" id="PF13411">
    <property type="entry name" value="MerR_1"/>
    <property type="match status" value="1"/>
</dbReference>